<protein>
    <submittedName>
        <fullName evidence="1">Uncharacterized protein</fullName>
    </submittedName>
</protein>
<proteinExistence type="predicted"/>
<sequence>MSHFTGDGKAKAPHSEGDISPMAWHPATTPTFLPLLEAGARTQRLFLFCIPLDLLSLLPSALPVRSPQGQRRPPLQPAFGGTYVAEEQREDWGDKAAHST</sequence>
<dbReference type="Proteomes" id="UP001157502">
    <property type="component" value="Chromosome 13"/>
</dbReference>
<reference evidence="1" key="1">
    <citation type="submission" date="2021-05" db="EMBL/GenBank/DDBJ databases">
        <authorList>
            <person name="Pan Q."/>
            <person name="Jouanno E."/>
            <person name="Zahm M."/>
            <person name="Klopp C."/>
            <person name="Cabau C."/>
            <person name="Louis A."/>
            <person name="Berthelot C."/>
            <person name="Parey E."/>
            <person name="Roest Crollius H."/>
            <person name="Montfort J."/>
            <person name="Robinson-Rechavi M."/>
            <person name="Bouchez O."/>
            <person name="Lampietro C."/>
            <person name="Lopez Roques C."/>
            <person name="Donnadieu C."/>
            <person name="Postlethwait J."/>
            <person name="Bobe J."/>
            <person name="Dillon D."/>
            <person name="Chandos A."/>
            <person name="von Hippel F."/>
            <person name="Guiguen Y."/>
        </authorList>
    </citation>
    <scope>NUCLEOTIDE SEQUENCE</scope>
    <source>
        <strain evidence="1">YG-Jan2019</strain>
    </source>
</reference>
<comment type="caution">
    <text evidence="1">The sequence shown here is derived from an EMBL/GenBank/DDBJ whole genome shotgun (WGS) entry which is preliminary data.</text>
</comment>
<name>A0ACC2GGM6_DALPE</name>
<organism evidence="1 2">
    <name type="scientific">Dallia pectoralis</name>
    <name type="common">Alaska blackfish</name>
    <dbReference type="NCBI Taxonomy" id="75939"/>
    <lineage>
        <taxon>Eukaryota</taxon>
        <taxon>Metazoa</taxon>
        <taxon>Chordata</taxon>
        <taxon>Craniata</taxon>
        <taxon>Vertebrata</taxon>
        <taxon>Euteleostomi</taxon>
        <taxon>Actinopterygii</taxon>
        <taxon>Neopterygii</taxon>
        <taxon>Teleostei</taxon>
        <taxon>Protacanthopterygii</taxon>
        <taxon>Esociformes</taxon>
        <taxon>Umbridae</taxon>
        <taxon>Dallia</taxon>
    </lineage>
</organism>
<dbReference type="EMBL" id="CM055740">
    <property type="protein sequence ID" value="KAJ8002814.1"/>
    <property type="molecule type" value="Genomic_DNA"/>
</dbReference>
<evidence type="ECO:0000313" key="2">
    <source>
        <dbReference type="Proteomes" id="UP001157502"/>
    </source>
</evidence>
<evidence type="ECO:0000313" key="1">
    <source>
        <dbReference type="EMBL" id="KAJ8002814.1"/>
    </source>
</evidence>
<gene>
    <name evidence="1" type="ORF">DPEC_G00162890</name>
</gene>
<accession>A0ACC2GGM6</accession>
<keyword evidence="2" id="KW-1185">Reference proteome</keyword>